<evidence type="ECO:0000259" key="8">
    <source>
        <dbReference type="PROSITE" id="PS50928"/>
    </source>
</evidence>
<proteinExistence type="inferred from homology"/>
<evidence type="ECO:0000256" key="5">
    <source>
        <dbReference type="ARBA" id="ARBA00022989"/>
    </source>
</evidence>
<dbReference type="Pfam" id="PF00528">
    <property type="entry name" value="BPD_transp_1"/>
    <property type="match status" value="1"/>
</dbReference>
<dbReference type="SUPFAM" id="SSF161098">
    <property type="entry name" value="MetI-like"/>
    <property type="match status" value="1"/>
</dbReference>
<organism evidence="9 10">
    <name type="scientific">Natronomonas aquatica</name>
    <dbReference type="NCBI Taxonomy" id="2841590"/>
    <lineage>
        <taxon>Archaea</taxon>
        <taxon>Methanobacteriati</taxon>
        <taxon>Methanobacteriota</taxon>
        <taxon>Stenosarchaea group</taxon>
        <taxon>Halobacteria</taxon>
        <taxon>Halobacteriales</taxon>
        <taxon>Natronomonadaceae</taxon>
        <taxon>Natronomonas</taxon>
    </lineage>
</organism>
<comment type="similarity">
    <text evidence="7">Belongs to the binding-protein-dependent transport system permease family.</text>
</comment>
<feature type="transmembrane region" description="Helical" evidence="7">
    <location>
        <begin position="76"/>
        <end position="96"/>
    </location>
</feature>
<evidence type="ECO:0000256" key="2">
    <source>
        <dbReference type="ARBA" id="ARBA00022448"/>
    </source>
</evidence>
<sequence length="276" mass="30215">MSADGASRSRSKSLPARIRPRPATVVSVLSVLVGWQLLSLLFPAYRFPGLVALAGDLRLVVGGGTPFDPLVQFGATVARVLVGFAVSFFLATIWGIAMGSWTALRGYLAGPLFVLLTVPSVVWAFVGVIWFGLTEFLVPVFVVVLVVFPYLTVTIWEGMGDIDESLSEMARAFGASRRAVWRHVYLPQLRPYLFGVARIGLAVSWKLCLVAEVFGSATGVGVAVKYHFESFENGMVIAWAIPVMVLIYGADRLLRRLERYASRWQPETTGVRGMVE</sequence>
<dbReference type="GO" id="GO:0055085">
    <property type="term" value="P:transmembrane transport"/>
    <property type="evidence" value="ECO:0007669"/>
    <property type="project" value="InterPro"/>
</dbReference>
<comment type="caution">
    <text evidence="9">The sequence shown here is derived from an EMBL/GenBank/DDBJ whole genome shotgun (WGS) entry which is preliminary data.</text>
</comment>
<dbReference type="InterPro" id="IPR000515">
    <property type="entry name" value="MetI-like"/>
</dbReference>
<evidence type="ECO:0000313" key="9">
    <source>
        <dbReference type="EMBL" id="MCQ4334139.1"/>
    </source>
</evidence>
<dbReference type="Gene3D" id="1.10.3720.10">
    <property type="entry name" value="MetI-like"/>
    <property type="match status" value="1"/>
</dbReference>
<dbReference type="PANTHER" id="PTHR30151:SF0">
    <property type="entry name" value="ABC TRANSPORTER PERMEASE PROTEIN MJ0413-RELATED"/>
    <property type="match status" value="1"/>
</dbReference>
<feature type="domain" description="ABC transmembrane type-1" evidence="8">
    <location>
        <begin position="73"/>
        <end position="254"/>
    </location>
</feature>
<dbReference type="PROSITE" id="PS50928">
    <property type="entry name" value="ABC_TM1"/>
    <property type="match status" value="1"/>
</dbReference>
<keyword evidence="10" id="KW-1185">Reference proteome</keyword>
<evidence type="ECO:0000256" key="4">
    <source>
        <dbReference type="ARBA" id="ARBA00022692"/>
    </source>
</evidence>
<evidence type="ECO:0000256" key="7">
    <source>
        <dbReference type="RuleBase" id="RU363032"/>
    </source>
</evidence>
<dbReference type="RefSeq" id="WP_256030176.1">
    <property type="nucleotide sequence ID" value="NZ_JAHLKM010000017.1"/>
</dbReference>
<feature type="transmembrane region" description="Helical" evidence="7">
    <location>
        <begin position="192"/>
        <end position="214"/>
    </location>
</feature>
<evidence type="ECO:0000256" key="6">
    <source>
        <dbReference type="ARBA" id="ARBA00023136"/>
    </source>
</evidence>
<reference evidence="9" key="1">
    <citation type="journal article" date="2023" name="Front. Microbiol.">
        <title>Genomic-based phylogenetic and metabolic analyses of the genus Natronomonas, and description of Natronomonas aquatica sp. nov.</title>
        <authorList>
            <person name="Garcia-Roldan A."/>
            <person name="Duran-Viseras A."/>
            <person name="de la Haba R.R."/>
            <person name="Corral P."/>
            <person name="Sanchez-Porro C."/>
            <person name="Ventosa A."/>
        </authorList>
    </citation>
    <scope>NUCLEOTIDE SEQUENCE</scope>
    <source>
        <strain evidence="9">F2-12</strain>
    </source>
</reference>
<keyword evidence="6 7" id="KW-0472">Membrane</keyword>
<feature type="transmembrane region" description="Helical" evidence="7">
    <location>
        <begin position="108"/>
        <end position="130"/>
    </location>
</feature>
<evidence type="ECO:0000256" key="3">
    <source>
        <dbReference type="ARBA" id="ARBA00022475"/>
    </source>
</evidence>
<dbReference type="AlphaFoldDB" id="A0A9R1D588"/>
<keyword evidence="2 7" id="KW-0813">Transport</keyword>
<comment type="subcellular location">
    <subcellularLocation>
        <location evidence="1 7">Cell membrane</location>
        <topology evidence="1 7">Multi-pass membrane protein</topology>
    </subcellularLocation>
</comment>
<dbReference type="PANTHER" id="PTHR30151">
    <property type="entry name" value="ALKANE SULFONATE ABC TRANSPORTER-RELATED, MEMBRANE SUBUNIT"/>
    <property type="match status" value="1"/>
</dbReference>
<dbReference type="InterPro" id="IPR035906">
    <property type="entry name" value="MetI-like_sf"/>
</dbReference>
<dbReference type="Proteomes" id="UP001139494">
    <property type="component" value="Unassembled WGS sequence"/>
</dbReference>
<feature type="transmembrane region" description="Helical" evidence="7">
    <location>
        <begin position="21"/>
        <end position="42"/>
    </location>
</feature>
<name>A0A9R1D588_9EURY</name>
<keyword evidence="3" id="KW-1003">Cell membrane</keyword>
<evidence type="ECO:0000256" key="1">
    <source>
        <dbReference type="ARBA" id="ARBA00004651"/>
    </source>
</evidence>
<dbReference type="EMBL" id="JAHLKM010000017">
    <property type="protein sequence ID" value="MCQ4334139.1"/>
    <property type="molecule type" value="Genomic_DNA"/>
</dbReference>
<feature type="transmembrane region" description="Helical" evidence="7">
    <location>
        <begin position="234"/>
        <end position="254"/>
    </location>
</feature>
<accession>A0A9R1D588</accession>
<feature type="transmembrane region" description="Helical" evidence="7">
    <location>
        <begin position="136"/>
        <end position="156"/>
    </location>
</feature>
<protein>
    <submittedName>
        <fullName evidence="9">ABC transporter permease subunit</fullName>
    </submittedName>
</protein>
<keyword evidence="4 7" id="KW-0812">Transmembrane</keyword>
<evidence type="ECO:0000313" key="10">
    <source>
        <dbReference type="Proteomes" id="UP001139494"/>
    </source>
</evidence>
<dbReference type="CDD" id="cd06261">
    <property type="entry name" value="TM_PBP2"/>
    <property type="match status" value="1"/>
</dbReference>
<gene>
    <name evidence="9" type="ORF">KM295_11735</name>
</gene>
<dbReference type="GO" id="GO:0005886">
    <property type="term" value="C:plasma membrane"/>
    <property type="evidence" value="ECO:0007669"/>
    <property type="project" value="UniProtKB-SubCell"/>
</dbReference>
<keyword evidence="5 7" id="KW-1133">Transmembrane helix</keyword>